<proteinExistence type="predicted"/>
<name>A0A2T9Y3E9_9FUNG</name>
<dbReference type="Proteomes" id="UP000245609">
    <property type="component" value="Unassembled WGS sequence"/>
</dbReference>
<comment type="caution">
    <text evidence="2">The sequence shown here is derived from an EMBL/GenBank/DDBJ whole genome shotgun (WGS) entry which is preliminary data.</text>
</comment>
<dbReference type="EMBL" id="MBFS01003396">
    <property type="protein sequence ID" value="PVU86879.1"/>
    <property type="molecule type" value="Genomic_DNA"/>
</dbReference>
<evidence type="ECO:0000256" key="1">
    <source>
        <dbReference type="SAM" id="MobiDB-lite"/>
    </source>
</evidence>
<keyword evidence="3" id="KW-1185">Reference proteome</keyword>
<sequence>SQGDKDEGRITERDKNMQVAVKIQSLAFERFQNREFQGLEVGDSDIQPEMAKEGRSGIARDYNEI</sequence>
<reference evidence="2 3" key="1">
    <citation type="journal article" date="2018" name="MBio">
        <title>Comparative Genomics Reveals the Core Gene Toolbox for the Fungus-Insect Symbiosis.</title>
        <authorList>
            <person name="Wang Y."/>
            <person name="Stata M."/>
            <person name="Wang W."/>
            <person name="Stajich J.E."/>
            <person name="White M.M."/>
            <person name="Moncalvo J.M."/>
        </authorList>
    </citation>
    <scope>NUCLEOTIDE SEQUENCE [LARGE SCALE GENOMIC DNA]</scope>
    <source>
        <strain evidence="2 3">SC-DP-2</strain>
    </source>
</reference>
<dbReference type="AlphaFoldDB" id="A0A2T9Y3E9"/>
<gene>
    <name evidence="2" type="ORF">BB560_006589</name>
</gene>
<organism evidence="2 3">
    <name type="scientific">Smittium megazygosporum</name>
    <dbReference type="NCBI Taxonomy" id="133381"/>
    <lineage>
        <taxon>Eukaryota</taxon>
        <taxon>Fungi</taxon>
        <taxon>Fungi incertae sedis</taxon>
        <taxon>Zoopagomycota</taxon>
        <taxon>Kickxellomycotina</taxon>
        <taxon>Harpellomycetes</taxon>
        <taxon>Harpellales</taxon>
        <taxon>Legeriomycetaceae</taxon>
        <taxon>Smittium</taxon>
    </lineage>
</organism>
<feature type="region of interest" description="Disordered" evidence="1">
    <location>
        <begin position="39"/>
        <end position="65"/>
    </location>
</feature>
<accession>A0A2T9Y3E9</accession>
<evidence type="ECO:0000313" key="2">
    <source>
        <dbReference type="EMBL" id="PVU86879.1"/>
    </source>
</evidence>
<evidence type="ECO:0000313" key="3">
    <source>
        <dbReference type="Proteomes" id="UP000245609"/>
    </source>
</evidence>
<feature type="non-terminal residue" evidence="2">
    <location>
        <position position="1"/>
    </location>
</feature>
<protein>
    <submittedName>
        <fullName evidence="2">Uncharacterized protein</fullName>
    </submittedName>
</protein>